<name>A0A9P4Z1Q7_9HYPO</name>
<organism evidence="2 3">
    <name type="scientific">Geosmithia morbida</name>
    <dbReference type="NCBI Taxonomy" id="1094350"/>
    <lineage>
        <taxon>Eukaryota</taxon>
        <taxon>Fungi</taxon>
        <taxon>Dikarya</taxon>
        <taxon>Ascomycota</taxon>
        <taxon>Pezizomycotina</taxon>
        <taxon>Sordariomycetes</taxon>
        <taxon>Hypocreomycetidae</taxon>
        <taxon>Hypocreales</taxon>
        <taxon>Bionectriaceae</taxon>
        <taxon>Geosmithia</taxon>
    </lineage>
</organism>
<evidence type="ECO:0000256" key="1">
    <source>
        <dbReference type="SAM" id="MobiDB-lite"/>
    </source>
</evidence>
<comment type="caution">
    <text evidence="2">The sequence shown here is derived from an EMBL/GenBank/DDBJ whole genome shotgun (WGS) entry which is preliminary data.</text>
</comment>
<dbReference type="RefSeq" id="XP_035325642.1">
    <property type="nucleotide sequence ID" value="XM_035462712.1"/>
</dbReference>
<dbReference type="GeneID" id="55966958"/>
<evidence type="ECO:0000313" key="2">
    <source>
        <dbReference type="EMBL" id="KAF4126990.1"/>
    </source>
</evidence>
<dbReference type="EMBL" id="JAANYQ010000001">
    <property type="protein sequence ID" value="KAF4126990.1"/>
    <property type="molecule type" value="Genomic_DNA"/>
</dbReference>
<gene>
    <name evidence="2" type="ORF">GMORB2_0728</name>
</gene>
<accession>A0A9P4Z1Q7</accession>
<dbReference type="Proteomes" id="UP000749293">
    <property type="component" value="Unassembled WGS sequence"/>
</dbReference>
<proteinExistence type="predicted"/>
<sequence length="467" mass="51346">MAFAFMQRRVAIVWVLSLLTILLFFVFLHRDAAISKAASWGFPGMADTDESLASTSDPSPASTSDPSPLPPLFSTWTDDVRRVAILETGGTHDEVTAALVHAFGGVDKVELTMMLKRQRYKMEDIMAAFDLVSPVSKVASSDDFPGLVGHTDRPQAHVLVSTTCLLDTSVHPAAFRRILDRTDTHLICLVHHADRWEEGESIDLIRDFAAQGRADFLGLSPHTVQYLRDVTLKKWGTQADAVTTRVLPPVFPVASLPEPHGSALGAGGINLALQGDYSSGRRDYVHTFEQLAGLMDELAGKKSDGVDQTETDEKGQERGDTVTLHLIGHGNKPDVPDNLTGNVVFDEDLSYPDFYRVLSEAFAVLPAFASDEYLDRKASSTVPAALIAGAPMVATQAILDAYSYLPRDAVWLSEPDEDEMDTIRRFIGDEAAYLERATKMREGRARILEENRVHVGEWIDEILAKKP</sequence>
<feature type="region of interest" description="Disordered" evidence="1">
    <location>
        <begin position="51"/>
        <end position="73"/>
    </location>
</feature>
<keyword evidence="3" id="KW-1185">Reference proteome</keyword>
<evidence type="ECO:0000313" key="3">
    <source>
        <dbReference type="Proteomes" id="UP000749293"/>
    </source>
</evidence>
<feature type="compositionally biased region" description="Low complexity" evidence="1">
    <location>
        <begin position="51"/>
        <end position="66"/>
    </location>
</feature>
<reference evidence="2" key="1">
    <citation type="submission" date="2020-03" db="EMBL/GenBank/DDBJ databases">
        <title>Site-based positive gene gene selection in Geosmithia morbida across the United States reveals a broad range of putative effectors and factors for local host and environmental adapation.</title>
        <authorList>
            <person name="Onufrak A."/>
            <person name="Murdoch R.W."/>
            <person name="Gazis R."/>
            <person name="Huff M."/>
            <person name="Staton M."/>
            <person name="Klingeman W."/>
            <person name="Hadziabdic D."/>
        </authorList>
    </citation>
    <scope>NUCLEOTIDE SEQUENCE</scope>
    <source>
        <strain evidence="2">1262</strain>
    </source>
</reference>
<dbReference type="OrthoDB" id="549336at2759"/>
<protein>
    <submittedName>
        <fullName evidence="2">Uncharacterized protein</fullName>
    </submittedName>
</protein>
<dbReference type="AlphaFoldDB" id="A0A9P4Z1Q7"/>